<evidence type="ECO:0000313" key="2">
    <source>
        <dbReference type="EMBL" id="KAJ2936248.1"/>
    </source>
</evidence>
<name>A0A9W8MPC1_9AGAR</name>
<feature type="region of interest" description="Disordered" evidence="1">
    <location>
        <begin position="96"/>
        <end position="115"/>
    </location>
</feature>
<keyword evidence="3" id="KW-1185">Reference proteome</keyword>
<protein>
    <submittedName>
        <fullName evidence="2">Uncharacterized protein</fullName>
    </submittedName>
</protein>
<dbReference type="OrthoDB" id="10645562at2759"/>
<comment type="caution">
    <text evidence="2">The sequence shown here is derived from an EMBL/GenBank/DDBJ whole genome shotgun (WGS) entry which is preliminary data.</text>
</comment>
<dbReference type="EMBL" id="JANBPK010000126">
    <property type="protein sequence ID" value="KAJ2936248.1"/>
    <property type="molecule type" value="Genomic_DNA"/>
</dbReference>
<evidence type="ECO:0000313" key="3">
    <source>
        <dbReference type="Proteomes" id="UP001140091"/>
    </source>
</evidence>
<feature type="region of interest" description="Disordered" evidence="1">
    <location>
        <begin position="138"/>
        <end position="162"/>
    </location>
</feature>
<reference evidence="2" key="1">
    <citation type="submission" date="2022-06" db="EMBL/GenBank/DDBJ databases">
        <title>Genome Sequence of Candolleomyces eurysporus.</title>
        <authorList>
            <person name="Buettner E."/>
        </authorList>
    </citation>
    <scope>NUCLEOTIDE SEQUENCE</scope>
    <source>
        <strain evidence="2">VTCC 930004</strain>
    </source>
</reference>
<dbReference type="Proteomes" id="UP001140091">
    <property type="component" value="Unassembled WGS sequence"/>
</dbReference>
<sequence length="162" mass="16472">MGRGGGFQLGGSGGQSGGAYDLSTTPTSVIPAKRKGAPEDGAEDRMDMDDPSSNGFRPAGPSEQPARQGPANKQQKQQRTNGHSLSSILLSKEQEYYSMVQGQNPGNGGNAAPSSSYTLYAAAHETPGTTSVISFGAKKTAPKADTSPGAASPCPRLSASPS</sequence>
<organism evidence="2 3">
    <name type="scientific">Candolleomyces eurysporus</name>
    <dbReference type="NCBI Taxonomy" id="2828524"/>
    <lineage>
        <taxon>Eukaryota</taxon>
        <taxon>Fungi</taxon>
        <taxon>Dikarya</taxon>
        <taxon>Basidiomycota</taxon>
        <taxon>Agaricomycotina</taxon>
        <taxon>Agaricomycetes</taxon>
        <taxon>Agaricomycetidae</taxon>
        <taxon>Agaricales</taxon>
        <taxon>Agaricineae</taxon>
        <taxon>Psathyrellaceae</taxon>
        <taxon>Candolleomyces</taxon>
    </lineage>
</organism>
<feature type="compositionally biased region" description="Gly residues" evidence="1">
    <location>
        <begin position="1"/>
        <end position="17"/>
    </location>
</feature>
<gene>
    <name evidence="2" type="ORF">H1R20_g842</name>
</gene>
<feature type="non-terminal residue" evidence="2">
    <location>
        <position position="162"/>
    </location>
</feature>
<feature type="region of interest" description="Disordered" evidence="1">
    <location>
        <begin position="1"/>
        <end position="90"/>
    </location>
</feature>
<dbReference type="AlphaFoldDB" id="A0A9W8MPC1"/>
<proteinExistence type="predicted"/>
<feature type="compositionally biased region" description="Acidic residues" evidence="1">
    <location>
        <begin position="40"/>
        <end position="50"/>
    </location>
</feature>
<accession>A0A9W8MPC1</accession>
<feature type="compositionally biased region" description="Polar residues" evidence="1">
    <location>
        <begin position="71"/>
        <end position="89"/>
    </location>
</feature>
<evidence type="ECO:0000256" key="1">
    <source>
        <dbReference type="SAM" id="MobiDB-lite"/>
    </source>
</evidence>